<dbReference type="Proteomes" id="UP000016932">
    <property type="component" value="Unassembled WGS sequence"/>
</dbReference>
<accession>N1Q5Z9</accession>
<evidence type="ECO:0000256" key="1">
    <source>
        <dbReference type="SAM" id="MobiDB-lite"/>
    </source>
</evidence>
<dbReference type="RefSeq" id="XP_007920952.1">
    <property type="nucleotide sequence ID" value="XM_007922761.1"/>
</dbReference>
<reference evidence="3 4" key="1">
    <citation type="journal article" date="2012" name="PLoS Pathog.">
        <title>Diverse lifestyles and strategies of plant pathogenesis encoded in the genomes of eighteen Dothideomycetes fungi.</title>
        <authorList>
            <person name="Ohm R.A."/>
            <person name="Feau N."/>
            <person name="Henrissat B."/>
            <person name="Schoch C.L."/>
            <person name="Horwitz B.A."/>
            <person name="Barry K.W."/>
            <person name="Condon B.J."/>
            <person name="Copeland A.C."/>
            <person name="Dhillon B."/>
            <person name="Glaser F."/>
            <person name="Hesse C.N."/>
            <person name="Kosti I."/>
            <person name="LaButti K."/>
            <person name="Lindquist E.A."/>
            <person name="Lucas S."/>
            <person name="Salamov A.A."/>
            <person name="Bradshaw R.E."/>
            <person name="Ciuffetti L."/>
            <person name="Hamelin R.C."/>
            <person name="Kema G.H.J."/>
            <person name="Lawrence C."/>
            <person name="Scott J.A."/>
            <person name="Spatafora J.W."/>
            <person name="Turgeon B.G."/>
            <person name="de Wit P.J.G.M."/>
            <person name="Zhong S."/>
            <person name="Goodwin S.B."/>
            <person name="Grigoriev I.V."/>
        </authorList>
    </citation>
    <scope>NUCLEOTIDE SEQUENCE [LARGE SCALE GENOMIC DNA]</scope>
    <source>
        <strain evidence="3 4">CIRAD86</strain>
    </source>
</reference>
<keyword evidence="2" id="KW-0472">Membrane</keyword>
<evidence type="ECO:0000313" key="3">
    <source>
        <dbReference type="EMBL" id="EME87555.1"/>
    </source>
</evidence>
<protein>
    <submittedName>
        <fullName evidence="3">Uncharacterized protein</fullName>
    </submittedName>
</protein>
<dbReference type="HOGENOM" id="CLU_1960523_0_0_1"/>
<dbReference type="AlphaFoldDB" id="N1Q5Z9"/>
<name>N1Q5Z9_PSEFD</name>
<dbReference type="KEGG" id="pfj:MYCFIDRAFT_209536"/>
<dbReference type="EMBL" id="KB446555">
    <property type="protein sequence ID" value="EME87555.1"/>
    <property type="molecule type" value="Genomic_DNA"/>
</dbReference>
<sequence length="128" mass="14651">MRSFGRRSMSKCAVAYYRSSFRPADRGSGRSGSKFAREGARQRKTSKDHQDYRSEMLCALAIMFGTAFVAKLGAFPATLDFVERVLDDTWRGLRRLRDDVHCWAFGTTWKEHQGYIMDACHRAASRCP</sequence>
<feature type="region of interest" description="Disordered" evidence="1">
    <location>
        <begin position="22"/>
        <end position="50"/>
    </location>
</feature>
<dbReference type="GeneID" id="19336822"/>
<keyword evidence="2" id="KW-1133">Transmembrane helix</keyword>
<keyword evidence="4" id="KW-1185">Reference proteome</keyword>
<dbReference type="OrthoDB" id="10645113at2759"/>
<gene>
    <name evidence="3" type="ORF">MYCFIDRAFT_209536</name>
</gene>
<evidence type="ECO:0000313" key="4">
    <source>
        <dbReference type="Proteomes" id="UP000016932"/>
    </source>
</evidence>
<dbReference type="VEuPathDB" id="FungiDB:MYCFIDRAFT_209536"/>
<organism evidence="3 4">
    <name type="scientific">Pseudocercospora fijiensis (strain CIRAD86)</name>
    <name type="common">Black leaf streak disease fungus</name>
    <name type="synonym">Mycosphaerella fijiensis</name>
    <dbReference type="NCBI Taxonomy" id="383855"/>
    <lineage>
        <taxon>Eukaryota</taxon>
        <taxon>Fungi</taxon>
        <taxon>Dikarya</taxon>
        <taxon>Ascomycota</taxon>
        <taxon>Pezizomycotina</taxon>
        <taxon>Dothideomycetes</taxon>
        <taxon>Dothideomycetidae</taxon>
        <taxon>Mycosphaerellales</taxon>
        <taxon>Mycosphaerellaceae</taxon>
        <taxon>Pseudocercospora</taxon>
    </lineage>
</organism>
<feature type="transmembrane region" description="Helical" evidence="2">
    <location>
        <begin position="57"/>
        <end position="79"/>
    </location>
</feature>
<feature type="compositionally biased region" description="Basic and acidic residues" evidence="1">
    <location>
        <begin position="35"/>
        <end position="50"/>
    </location>
</feature>
<keyword evidence="2" id="KW-0812">Transmembrane</keyword>
<proteinExistence type="predicted"/>
<evidence type="ECO:0000256" key="2">
    <source>
        <dbReference type="SAM" id="Phobius"/>
    </source>
</evidence>